<keyword evidence="3" id="KW-1185">Reference proteome</keyword>
<name>A0ABR6WAR8_9BACT</name>
<accession>A0ABR6WAR8</accession>
<protein>
    <submittedName>
        <fullName evidence="2">Glucose/arabinose dehydrogenase</fullName>
    </submittedName>
</protein>
<dbReference type="InterPro" id="IPR054539">
    <property type="entry name" value="Beta-prop_PDH"/>
</dbReference>
<dbReference type="PANTHER" id="PTHR33546">
    <property type="entry name" value="LARGE, MULTIFUNCTIONAL SECRETED PROTEIN-RELATED"/>
    <property type="match status" value="1"/>
</dbReference>
<dbReference type="Proteomes" id="UP000700732">
    <property type="component" value="Unassembled WGS sequence"/>
</dbReference>
<reference evidence="2 3" key="1">
    <citation type="submission" date="2019-06" db="EMBL/GenBank/DDBJ databases">
        <title>Spirosoma utsteinense sp. nov. isolated from Antarctic ice-free soils.</title>
        <authorList>
            <person name="Tahon G."/>
        </authorList>
    </citation>
    <scope>NUCLEOTIDE SEQUENCE [LARGE SCALE GENOMIC DNA]</scope>
    <source>
        <strain evidence="2 3">LMG 31447</strain>
    </source>
</reference>
<dbReference type="PANTHER" id="PTHR33546:SF1">
    <property type="entry name" value="LARGE, MULTIFUNCTIONAL SECRETED PROTEIN"/>
    <property type="match status" value="1"/>
</dbReference>
<dbReference type="Gene3D" id="2.120.10.30">
    <property type="entry name" value="TolB, C-terminal domain"/>
    <property type="match status" value="1"/>
</dbReference>
<evidence type="ECO:0000259" key="1">
    <source>
        <dbReference type="Pfam" id="PF22807"/>
    </source>
</evidence>
<feature type="domain" description="Pyrroloquinoline quinone-dependent pyranose dehydrogenase beta-propeller" evidence="1">
    <location>
        <begin position="48"/>
        <end position="425"/>
    </location>
</feature>
<dbReference type="InterPro" id="IPR011042">
    <property type="entry name" value="6-blade_b-propeller_TolB-like"/>
</dbReference>
<dbReference type="EMBL" id="VFIA01000022">
    <property type="protein sequence ID" value="MBC3793047.1"/>
    <property type="molecule type" value="Genomic_DNA"/>
</dbReference>
<dbReference type="SUPFAM" id="SSF50952">
    <property type="entry name" value="Soluble quinoprotein glucose dehydrogenase"/>
    <property type="match status" value="1"/>
</dbReference>
<organism evidence="2 3">
    <name type="scientific">Spirosoma utsteinense</name>
    <dbReference type="NCBI Taxonomy" id="2585773"/>
    <lineage>
        <taxon>Bacteria</taxon>
        <taxon>Pseudomonadati</taxon>
        <taxon>Bacteroidota</taxon>
        <taxon>Cytophagia</taxon>
        <taxon>Cytophagales</taxon>
        <taxon>Cytophagaceae</taxon>
        <taxon>Spirosoma</taxon>
    </lineage>
</organism>
<evidence type="ECO:0000313" key="3">
    <source>
        <dbReference type="Proteomes" id="UP000700732"/>
    </source>
</evidence>
<evidence type="ECO:0000313" key="2">
    <source>
        <dbReference type="EMBL" id="MBC3793047.1"/>
    </source>
</evidence>
<sequence length="442" mass="47976">MNNRSVRVTALLAVLVTINCLGTPPPNGKAPARRATTRHTSIAPGEIKLPSGFSASIVAEDLGPARHIAISKTGDIYVKLAKLKDGKGIYRLRDTDKDGVVDERTGFGDYPGTGIYLKKGYLYASSNSGIYRYKLNDKEEVISPDQPELLVSGLRVKTRDQSKSIAVDNQDHIYVNIASDNDACRETGTGKGLMPCPLLDSAAGIWQFNASTPNQAFSDGLRFATGLKNVVGLDWNPKSNSLFVMQHGRGQFHDFYPQYYTPQQSAELPAETMYEVHKGDDAGWPYVYYDHIQKKKIVAPEYGGDGKKTGGEKTITPVAAFPAHLGPNGLLFYTGTSFPEKYRNGAFIAFHAQSSALHKGYMVGFVPFKNGKPSGKWEIFADNFAGTDLVKPTGPVQHRPCGLAQGPDGSLYVTDDLNGTLFRIAYKNPASGAKPVSASSKK</sequence>
<gene>
    <name evidence="2" type="ORF">FH603_3563</name>
</gene>
<proteinExistence type="predicted"/>
<dbReference type="Pfam" id="PF22807">
    <property type="entry name" value="TrAA12"/>
    <property type="match status" value="1"/>
</dbReference>
<dbReference type="InterPro" id="IPR011041">
    <property type="entry name" value="Quinoprot_gluc/sorb_DH_b-prop"/>
</dbReference>
<comment type="caution">
    <text evidence="2">The sequence shown here is derived from an EMBL/GenBank/DDBJ whole genome shotgun (WGS) entry which is preliminary data.</text>
</comment>
<dbReference type="RefSeq" id="WP_186738835.1">
    <property type="nucleotide sequence ID" value="NZ_VFIA01000022.1"/>
</dbReference>